<keyword evidence="2" id="KW-1185">Reference proteome</keyword>
<dbReference type="Proteomes" id="UP000503003">
    <property type="component" value="Chromosome 2"/>
</dbReference>
<reference evidence="1 2" key="1">
    <citation type="submission" date="2020-02" db="EMBL/GenBank/DDBJ databases">
        <title>A complete genome of a marine bacterium Vibrio sp. ZWAL4003 isolated from the mangrove sediment with the ability to degrade polysaccharides.</title>
        <authorList>
            <person name="Wu J."/>
            <person name="Qu W."/>
            <person name="Zeng R."/>
        </authorList>
    </citation>
    <scope>NUCLEOTIDE SEQUENCE [LARGE SCALE GENOMIC DNA]</scope>
    <source>
        <strain evidence="1 2">ZWAL4003</strain>
    </source>
</reference>
<dbReference type="KEGG" id="vzi:G5S32_19645"/>
<accession>A0A6G7CR54</accession>
<name>A0A6G7CR54_9VIBR</name>
<evidence type="ECO:0000313" key="2">
    <source>
        <dbReference type="Proteomes" id="UP000503003"/>
    </source>
</evidence>
<dbReference type="AlphaFoldDB" id="A0A6G7CR54"/>
<protein>
    <recommendedName>
        <fullName evidence="3">Outer membrane protein beta-barrel domain-containing protein</fullName>
    </recommendedName>
</protein>
<sequence>MACCFLYPQVVRAANFNYNFFEVRSAVSPETLGGEVNTTINENSHFIMRADTRFDQGWDGAVGIGFNGPINQFMDVYGQMMLHFVTYPQEEEEDDIKGMYELNVGSRVWLTNQIEAHVRVGRIDESSVFIGGLRIHSTDQLSLSAEARNAGLWGPQFSMGIRLNY</sequence>
<proteinExistence type="predicted"/>
<evidence type="ECO:0008006" key="3">
    <source>
        <dbReference type="Google" id="ProtNLM"/>
    </source>
</evidence>
<organism evidence="1 2">
    <name type="scientific">Vibrio ziniensis</name>
    <dbReference type="NCBI Taxonomy" id="2711221"/>
    <lineage>
        <taxon>Bacteria</taxon>
        <taxon>Pseudomonadati</taxon>
        <taxon>Pseudomonadota</taxon>
        <taxon>Gammaproteobacteria</taxon>
        <taxon>Vibrionales</taxon>
        <taxon>Vibrionaceae</taxon>
        <taxon>Vibrio</taxon>
    </lineage>
</organism>
<gene>
    <name evidence="1" type="ORF">G5S32_19645</name>
</gene>
<dbReference type="EMBL" id="CP049332">
    <property type="protein sequence ID" value="QIH44564.1"/>
    <property type="molecule type" value="Genomic_DNA"/>
</dbReference>
<evidence type="ECO:0000313" key="1">
    <source>
        <dbReference type="EMBL" id="QIH44564.1"/>
    </source>
</evidence>